<accession>A0A2T7CSG1</accession>
<dbReference type="OrthoDB" id="5572108at2759"/>
<reference evidence="1 2" key="1">
    <citation type="submission" date="2018-04" db="EMBL/GenBank/DDBJ databases">
        <title>WGS assembly of Panicum hallii var. hallii HAL2.</title>
        <authorList>
            <person name="Lovell J."/>
            <person name="Jenkins J."/>
            <person name="Lowry D."/>
            <person name="Mamidi S."/>
            <person name="Sreedasyam A."/>
            <person name="Weng X."/>
            <person name="Barry K."/>
            <person name="Bonette J."/>
            <person name="Campitelli B."/>
            <person name="Daum C."/>
            <person name="Gordon S."/>
            <person name="Gould B."/>
            <person name="Lipzen A."/>
            <person name="MacQueen A."/>
            <person name="Palacio-Mejia J."/>
            <person name="Plott C."/>
            <person name="Shakirov E."/>
            <person name="Shu S."/>
            <person name="Yoshinaga Y."/>
            <person name="Zane M."/>
            <person name="Rokhsar D."/>
            <person name="Grimwood J."/>
            <person name="Schmutz J."/>
            <person name="Juenger T."/>
        </authorList>
    </citation>
    <scope>NUCLEOTIDE SEQUENCE [LARGE SCALE GENOMIC DNA]</scope>
    <source>
        <strain evidence="2">cv. HAL2</strain>
    </source>
</reference>
<evidence type="ECO:0008006" key="3">
    <source>
        <dbReference type="Google" id="ProtNLM"/>
    </source>
</evidence>
<dbReference type="SUPFAM" id="SSF53067">
    <property type="entry name" value="Actin-like ATPase domain"/>
    <property type="match status" value="1"/>
</dbReference>
<name>A0A2T7CSG1_9POAL</name>
<dbReference type="Gramene" id="PUZ46272">
    <property type="protein sequence ID" value="PUZ46272"/>
    <property type="gene ID" value="GQ55_7G043800"/>
</dbReference>
<sequence length="93" mass="10536">MAERGSNLVVVINLGSANVRMGFASQDVPFNIPHCIVRCINPQEGKEQKFSVRDQMLNYRASSSQNAERESAYDIVKEKIPVIFLLDYVWLCS</sequence>
<dbReference type="FunFam" id="3.30.420.40:FF:000378">
    <property type="entry name" value="Actin-related protein 9"/>
    <property type="match status" value="1"/>
</dbReference>
<proteinExistence type="predicted"/>
<gene>
    <name evidence="1" type="ORF">GQ55_7G043800</name>
</gene>
<dbReference type="Gene3D" id="3.30.420.40">
    <property type="match status" value="1"/>
</dbReference>
<dbReference type="AlphaFoldDB" id="A0A2T7CSG1"/>
<evidence type="ECO:0000313" key="1">
    <source>
        <dbReference type="EMBL" id="PUZ46272.1"/>
    </source>
</evidence>
<evidence type="ECO:0000313" key="2">
    <source>
        <dbReference type="Proteomes" id="UP000244336"/>
    </source>
</evidence>
<organism evidence="1 2">
    <name type="scientific">Panicum hallii var. hallii</name>
    <dbReference type="NCBI Taxonomy" id="1504633"/>
    <lineage>
        <taxon>Eukaryota</taxon>
        <taxon>Viridiplantae</taxon>
        <taxon>Streptophyta</taxon>
        <taxon>Embryophyta</taxon>
        <taxon>Tracheophyta</taxon>
        <taxon>Spermatophyta</taxon>
        <taxon>Magnoliopsida</taxon>
        <taxon>Liliopsida</taxon>
        <taxon>Poales</taxon>
        <taxon>Poaceae</taxon>
        <taxon>PACMAD clade</taxon>
        <taxon>Panicoideae</taxon>
        <taxon>Panicodae</taxon>
        <taxon>Paniceae</taxon>
        <taxon>Panicinae</taxon>
        <taxon>Panicum</taxon>
        <taxon>Panicum sect. Panicum</taxon>
    </lineage>
</organism>
<dbReference type="InterPro" id="IPR043129">
    <property type="entry name" value="ATPase_NBD"/>
</dbReference>
<dbReference type="Proteomes" id="UP000244336">
    <property type="component" value="Chromosome 7"/>
</dbReference>
<protein>
    <recommendedName>
        <fullName evidence="3">Actin-related protein 8</fullName>
    </recommendedName>
</protein>
<dbReference type="EMBL" id="CM009755">
    <property type="protein sequence ID" value="PUZ46272.1"/>
    <property type="molecule type" value="Genomic_DNA"/>
</dbReference>
<dbReference type="STRING" id="1504633.A0A2T7CSG1"/>
<keyword evidence="2" id="KW-1185">Reference proteome</keyword>